<evidence type="ECO:0008006" key="5">
    <source>
        <dbReference type="Google" id="ProtNLM"/>
    </source>
</evidence>
<dbReference type="RefSeq" id="WP_378291738.1">
    <property type="nucleotide sequence ID" value="NZ_JBHULE010000019.1"/>
</dbReference>
<keyword evidence="1" id="KW-0175">Coiled coil</keyword>
<feature type="compositionally biased region" description="Basic and acidic residues" evidence="2">
    <location>
        <begin position="528"/>
        <end position="540"/>
    </location>
</feature>
<evidence type="ECO:0000256" key="1">
    <source>
        <dbReference type="SAM" id="Coils"/>
    </source>
</evidence>
<feature type="compositionally biased region" description="Low complexity" evidence="2">
    <location>
        <begin position="541"/>
        <end position="559"/>
    </location>
</feature>
<feature type="region of interest" description="Disordered" evidence="2">
    <location>
        <begin position="1118"/>
        <end position="1142"/>
    </location>
</feature>
<proteinExistence type="predicted"/>
<feature type="coiled-coil region" evidence="1">
    <location>
        <begin position="874"/>
        <end position="908"/>
    </location>
</feature>
<feature type="region of interest" description="Disordered" evidence="2">
    <location>
        <begin position="528"/>
        <end position="561"/>
    </location>
</feature>
<dbReference type="Proteomes" id="UP001597319">
    <property type="component" value="Unassembled WGS sequence"/>
</dbReference>
<sequence>MSQNIKNTLYRFVTMRSPELIGDQEKANGFISYPSDPVDSVMLYAAKVEGTTEEKIQSVNDALDSFTPTFAKIEDLKSIFTEFADFAKWLIANRKTLTVDEVDQKVSLLEGDSLTPSQMLSIWDDLHHSILAGGSPYLRDLLLSYIVADFFLKEYSTKEKTDEAFRKLAQSRVIIDKDLFLQVTDSETPRDLPVLAKDFQKEMDIAVATEKNDELRCVLEEIENAEKVYIKESQKTQDLYQKDYDGLVKQAYDEATFVERVIEDSETGATVVRKDYDNLILPNYDFTPINELEDPKALSLLSEKALSYVNSLSSKLLLDSFSDIREFINEEIKKNVAIISDNTDLGNKQVNILGATLPVKNMLEGSQFTFNCCALGSIESNLYSIIMTIKVPDSSYDVAGTIYHMNFADGTSNTNGFFKQRKFNNSISLTLYNGITLNKEIERFKGTINFSNGSNYKFNIPGFSTSGCSTGTLTLVSGGDETPIDEVPTGFGIQRLGIADYRKVEQEVCCYVPGEVSHIENIMAREYKEKSTRRLRRQEDTLTTSTEQETESLTETTSTGRFEMNQEIASVIAKDQSFAAAAGVSYSNAGFSASANASYANSTSKEESNLQAISQAKELTERALDRVVQKVREERVIKVVEEYEENSSHGFDNRKGDKHISGVYRWVDKIYNNSILNYGKRLMYEFMVPEPAAFHDLAVKLKGDSDAEVLVKPLDPRAVSGTMNLRDYRKITDSTLAHWAGIYNVEVDSIAKEINVSDAFSVTGTSYLSAHNYPGASDFSLRIPEGYKATRAYVNGGYTYVPNRIELSYATISVGDKSFGLSGRRNWDLERTLYLNGVENDLAVSVIGSDVGGIRVNVVAKCVLTEKAKQQWQMESFSKIIEAYEAKLAEYEEKLAEQKQLQEETFKTNPGFYRQIEKTVLRKNCITYLLGHEKIGLDMYTGNKNKLDEYRPDHTNDALNAYAAKVKFFEQAFEWDIISYQFYPFYWASKNNWSQRYIIENNDPLFKAFLQSGMARVIVTVRPGFEEMVNWYLATGQIWNGGQVPTIDDEEFVSIVEELQNPESVVEETWETRVPTSLTVIQAGSIGLNVEGLPCDSECEDWSQFDSDLNPIQQTNELIGGNDESTDTVGIGSDTVGDTAVS</sequence>
<keyword evidence="4" id="KW-1185">Reference proteome</keyword>
<evidence type="ECO:0000313" key="4">
    <source>
        <dbReference type="Proteomes" id="UP001597319"/>
    </source>
</evidence>
<reference evidence="4" key="1">
    <citation type="journal article" date="2019" name="Int. J. Syst. Evol. Microbiol.">
        <title>The Global Catalogue of Microorganisms (GCM) 10K type strain sequencing project: providing services to taxonomists for standard genome sequencing and annotation.</title>
        <authorList>
            <consortium name="The Broad Institute Genomics Platform"/>
            <consortium name="The Broad Institute Genome Sequencing Center for Infectious Disease"/>
            <person name="Wu L."/>
            <person name="Ma J."/>
        </authorList>
    </citation>
    <scope>NUCLEOTIDE SEQUENCE [LARGE SCALE GENOMIC DNA]</scope>
    <source>
        <strain evidence="4">KCTC 52274</strain>
    </source>
</reference>
<comment type="caution">
    <text evidence="3">The sequence shown here is derived from an EMBL/GenBank/DDBJ whole genome shotgun (WGS) entry which is preliminary data.</text>
</comment>
<dbReference type="EMBL" id="JBHULE010000019">
    <property type="protein sequence ID" value="MFD2562818.1"/>
    <property type="molecule type" value="Genomic_DNA"/>
</dbReference>
<evidence type="ECO:0000313" key="3">
    <source>
        <dbReference type="EMBL" id="MFD2562818.1"/>
    </source>
</evidence>
<protein>
    <recommendedName>
        <fullName evidence="5">Baseplate protein J-like domain-containing protein</fullName>
    </recommendedName>
</protein>
<evidence type="ECO:0000256" key="2">
    <source>
        <dbReference type="SAM" id="MobiDB-lite"/>
    </source>
</evidence>
<organism evidence="3 4">
    <name type="scientific">Aquimarina rubra</name>
    <dbReference type="NCBI Taxonomy" id="1920033"/>
    <lineage>
        <taxon>Bacteria</taxon>
        <taxon>Pseudomonadati</taxon>
        <taxon>Bacteroidota</taxon>
        <taxon>Flavobacteriia</taxon>
        <taxon>Flavobacteriales</taxon>
        <taxon>Flavobacteriaceae</taxon>
        <taxon>Aquimarina</taxon>
    </lineage>
</organism>
<accession>A0ABW5LD69</accession>
<name>A0ABW5LD69_9FLAO</name>
<gene>
    <name evidence="3" type="ORF">ACFSR1_09100</name>
</gene>